<dbReference type="AlphaFoldDB" id="A0A2T3G543"/>
<dbReference type="GO" id="GO:0097367">
    <property type="term" value="F:carbohydrate derivative binding"/>
    <property type="evidence" value="ECO:0007669"/>
    <property type="project" value="InterPro"/>
</dbReference>
<evidence type="ECO:0000313" key="2">
    <source>
        <dbReference type="EMBL" id="PST42654.1"/>
    </source>
</evidence>
<dbReference type="PANTHER" id="PTHR30514:SF10">
    <property type="entry name" value="MURR_RPIR FAMILY TRANSCRIPTIONAL REGULATOR"/>
    <property type="match status" value="1"/>
</dbReference>
<name>A0A2T3G543_9FIRM</name>
<dbReference type="SUPFAM" id="SSF53697">
    <property type="entry name" value="SIS domain"/>
    <property type="match status" value="1"/>
</dbReference>
<dbReference type="InterPro" id="IPR036388">
    <property type="entry name" value="WH-like_DNA-bd_sf"/>
</dbReference>
<dbReference type="PROSITE" id="PS51071">
    <property type="entry name" value="HTH_RPIR"/>
    <property type="match status" value="1"/>
</dbReference>
<dbReference type="GO" id="GO:0003677">
    <property type="term" value="F:DNA binding"/>
    <property type="evidence" value="ECO:0007669"/>
    <property type="project" value="InterPro"/>
</dbReference>
<evidence type="ECO:0000313" key="3">
    <source>
        <dbReference type="Proteomes" id="UP000240974"/>
    </source>
</evidence>
<dbReference type="InterPro" id="IPR000281">
    <property type="entry name" value="HTH_RpiR"/>
</dbReference>
<proteinExistence type="predicted"/>
<keyword evidence="3" id="KW-1185">Reference proteome</keyword>
<feature type="domain" description="HTH rpiR-type" evidence="1">
    <location>
        <begin position="1"/>
        <end position="77"/>
    </location>
</feature>
<organism evidence="2 3">
    <name type="scientific">Faecalibacillus intestinalis</name>
    <dbReference type="NCBI Taxonomy" id="1982626"/>
    <lineage>
        <taxon>Bacteria</taxon>
        <taxon>Bacillati</taxon>
        <taxon>Bacillota</taxon>
        <taxon>Erysipelotrichia</taxon>
        <taxon>Erysipelotrichales</taxon>
        <taxon>Coprobacillaceae</taxon>
        <taxon>Faecalibacillus</taxon>
    </lineage>
</organism>
<gene>
    <name evidence="2" type="ORF">C7U54_03045</name>
</gene>
<evidence type="ECO:0000259" key="1">
    <source>
        <dbReference type="PROSITE" id="PS51071"/>
    </source>
</evidence>
<dbReference type="EMBL" id="PYLQ01000003">
    <property type="protein sequence ID" value="PST42654.1"/>
    <property type="molecule type" value="Genomic_DNA"/>
</dbReference>
<comment type="caution">
    <text evidence="2">The sequence shown here is derived from an EMBL/GenBank/DDBJ whole genome shotgun (WGS) entry which is preliminary data.</text>
</comment>
<dbReference type="GO" id="GO:0003700">
    <property type="term" value="F:DNA-binding transcription factor activity"/>
    <property type="evidence" value="ECO:0007669"/>
    <property type="project" value="InterPro"/>
</dbReference>
<accession>A0A2T3G543</accession>
<dbReference type="InterPro" id="IPR046348">
    <property type="entry name" value="SIS_dom_sf"/>
</dbReference>
<dbReference type="SUPFAM" id="SSF46689">
    <property type="entry name" value="Homeodomain-like"/>
    <property type="match status" value="1"/>
</dbReference>
<dbReference type="InterPro" id="IPR047640">
    <property type="entry name" value="RpiR-like"/>
</dbReference>
<dbReference type="RefSeq" id="WP_022001172.1">
    <property type="nucleotide sequence ID" value="NZ_AP031432.1"/>
</dbReference>
<dbReference type="PANTHER" id="PTHR30514">
    <property type="entry name" value="GLUCOKINASE"/>
    <property type="match status" value="1"/>
</dbReference>
<dbReference type="GO" id="GO:1901135">
    <property type="term" value="P:carbohydrate derivative metabolic process"/>
    <property type="evidence" value="ECO:0007669"/>
    <property type="project" value="InterPro"/>
</dbReference>
<dbReference type="Gene3D" id="1.10.10.10">
    <property type="entry name" value="Winged helix-like DNA-binding domain superfamily/Winged helix DNA-binding domain"/>
    <property type="match status" value="1"/>
</dbReference>
<dbReference type="Pfam" id="PF01418">
    <property type="entry name" value="HTH_6"/>
    <property type="match status" value="1"/>
</dbReference>
<reference evidence="2 3" key="1">
    <citation type="journal article" date="2019" name="Int. J. Syst. Evol. Microbiol.">
        <title>Faecalibacillus intestinalis gen. nov., sp. nov. and Faecalibacillus faecis sp. nov., isolated from human faeces.</title>
        <authorList>
            <person name="Seo B."/>
            <person name="Jeon K."/>
            <person name="Baek I."/>
            <person name="Lee Y.M."/>
            <person name="Baek K."/>
            <person name="Ko G."/>
        </authorList>
    </citation>
    <scope>NUCLEOTIDE SEQUENCE [LARGE SCALE GENOMIC DNA]</scope>
    <source>
        <strain evidence="2 3">SNUG30099</strain>
    </source>
</reference>
<dbReference type="InterPro" id="IPR009057">
    <property type="entry name" value="Homeodomain-like_sf"/>
</dbReference>
<dbReference type="Gene3D" id="3.40.50.10490">
    <property type="entry name" value="Glucose-6-phosphate isomerase like protein, domain 1"/>
    <property type="match status" value="1"/>
</dbReference>
<sequence length="249" mass="28916">MNLMETIHLHKNDFSKTEHKVYDYIVQNPTAIETATITKIAELCQVSTSGILRFCQVLGYKGYKDFRFDMLHYLHQEHVEVNPENLFDELTSKYLSVIRQFNNIGQNKLNQLIKQIKNTKNIYIIGVHYSSLPAKHLVLGLQDLGINTYFAYDYMQASHLYNTIHEDDLLIYFSIEGNQNNVSRFFDLTNASKNTYMITLNPKPKLLIENTLILPGYTLSKQSIVDLQSIVVIFVELLLNMFHNTLKED</sequence>
<protein>
    <submittedName>
        <fullName evidence="2">MurR/RpiR family transcriptional regulator</fullName>
    </submittedName>
</protein>
<dbReference type="Proteomes" id="UP000240974">
    <property type="component" value="Unassembled WGS sequence"/>
</dbReference>